<dbReference type="PATRIC" id="fig|821.40.peg.18"/>
<dbReference type="SUPFAM" id="SSF48452">
    <property type="entry name" value="TPR-like"/>
    <property type="match status" value="1"/>
</dbReference>
<gene>
    <name evidence="1" type="ORF">BvMPK_0011</name>
    <name evidence="2" type="ORF">BvMPK_4312</name>
</gene>
<dbReference type="InterPro" id="IPR011990">
    <property type="entry name" value="TPR-like_helical_dom_sf"/>
</dbReference>
<dbReference type="Proteomes" id="UP000061587">
    <property type="component" value="Chromosome"/>
</dbReference>
<protein>
    <submittedName>
        <fullName evidence="1">Uncharacterized protein</fullName>
    </submittedName>
</protein>
<dbReference type="EMBL" id="CP013020">
    <property type="protein sequence ID" value="ALK86854.1"/>
    <property type="molecule type" value="Genomic_DNA"/>
</dbReference>
<name>A0A0P0M0R4_PHOVU</name>
<reference evidence="3" key="1">
    <citation type="submission" date="2015-10" db="EMBL/GenBank/DDBJ databases">
        <title>Extensive mobilome-driven genome diversification in gut-associated Bacteroides vulgatus mpk.</title>
        <authorList>
            <person name="Beier S."/>
            <person name="Lange A."/>
            <person name="Huson D.H."/>
            <person name="Frick J.-S."/>
            <person name="Autenrieth I.B."/>
        </authorList>
    </citation>
    <scope>NUCLEOTIDE SEQUENCE [LARGE SCALE GENOMIC DNA]</scope>
    <source>
        <strain evidence="3">mpk</strain>
    </source>
</reference>
<evidence type="ECO:0000313" key="3">
    <source>
        <dbReference type="Proteomes" id="UP000061587"/>
    </source>
</evidence>
<dbReference type="EMBL" id="CP013020">
    <property type="protein sequence ID" value="ALK82653.1"/>
    <property type="molecule type" value="Genomic_DNA"/>
</dbReference>
<reference evidence="1 3" key="2">
    <citation type="journal article" date="2016" name="Genome Biol. Evol.">
        <title>Extensive mobilome-driven genome diversification in mouse gut-associated Bacteroides vulgatus mpk.</title>
        <authorList>
            <person name="Lange A."/>
            <person name="Beier S."/>
            <person name="Steimle A."/>
            <person name="Autenrieth I.B."/>
            <person name="Huson D.H."/>
            <person name="Frick J.S."/>
        </authorList>
    </citation>
    <scope>NUCLEOTIDE SEQUENCE [LARGE SCALE GENOMIC DNA]</scope>
    <source>
        <strain evidence="1">Mpk</strain>
        <strain evidence="3">mpk</strain>
    </source>
</reference>
<accession>A0A0P0M0R4</accession>
<organism evidence="1 3">
    <name type="scientific">Phocaeicola vulgatus</name>
    <name type="common">Bacteroides vulgatus</name>
    <dbReference type="NCBI Taxonomy" id="821"/>
    <lineage>
        <taxon>Bacteria</taxon>
        <taxon>Pseudomonadati</taxon>
        <taxon>Bacteroidota</taxon>
        <taxon>Bacteroidia</taxon>
        <taxon>Bacteroidales</taxon>
        <taxon>Bacteroidaceae</taxon>
        <taxon>Phocaeicola</taxon>
    </lineage>
</organism>
<sequence>MDKYEDYFDPTGQLFVLYSAAGAKKSYYPCTYRNQEMVKGLLTYTYPDAPDVTPVQDTQQYGWYGLYFSAAETNFFLAEFTLLGATWNGQKSAQEYFTDGITASVKGYDYVAGQNHIPYYDSPYVNDPHDVSIKLQEEWLTELLKKEAYNLSGDKASDLEKVYIQEYLHYFNAPIDQYVNIMRSGVPMKNSSILPRKEFDEQLGDSYPIPRRFAVMEPLESDQLHDITIAAYKAQGYTYQGTNAKNPQVLHDERVWMDKENPDFGKGPKN</sequence>
<dbReference type="AlphaFoldDB" id="A0A0P0M0R4"/>
<evidence type="ECO:0000313" key="1">
    <source>
        <dbReference type="EMBL" id="ALK82653.1"/>
    </source>
</evidence>
<dbReference type="Gene3D" id="1.20.120.840">
    <property type="entry name" value="SusD-like, tetratrico peptide repeats domain"/>
    <property type="match status" value="1"/>
</dbReference>
<proteinExistence type="predicted"/>
<evidence type="ECO:0000313" key="2">
    <source>
        <dbReference type="EMBL" id="ALK86854.1"/>
    </source>
</evidence>